<evidence type="ECO:0000313" key="3">
    <source>
        <dbReference type="EMBL" id="GAA1808814.1"/>
    </source>
</evidence>
<dbReference type="InterPro" id="IPR000073">
    <property type="entry name" value="AB_hydrolase_1"/>
</dbReference>
<evidence type="ECO:0000313" key="4">
    <source>
        <dbReference type="Proteomes" id="UP001500218"/>
    </source>
</evidence>
<evidence type="ECO:0000259" key="1">
    <source>
        <dbReference type="Pfam" id="PF00561"/>
    </source>
</evidence>
<dbReference type="InterPro" id="IPR026968">
    <property type="entry name" value="PcaD/CatD"/>
</dbReference>
<dbReference type="SUPFAM" id="SSF69118">
    <property type="entry name" value="AhpD-like"/>
    <property type="match status" value="1"/>
</dbReference>
<dbReference type="Pfam" id="PF02627">
    <property type="entry name" value="CMD"/>
    <property type="match status" value="1"/>
</dbReference>
<dbReference type="InterPro" id="IPR052512">
    <property type="entry name" value="4CMD/NDH-1_regulator"/>
</dbReference>
<accession>A0ABP4YES8</accession>
<dbReference type="PANTHER" id="PTHR33570">
    <property type="entry name" value="4-CARBOXYMUCONOLACTONE DECARBOXYLASE FAMILY PROTEIN"/>
    <property type="match status" value="1"/>
</dbReference>
<feature type="domain" description="AB hydrolase-1" evidence="1">
    <location>
        <begin position="14"/>
        <end position="122"/>
    </location>
</feature>
<dbReference type="SUPFAM" id="SSF53474">
    <property type="entry name" value="alpha/beta-Hydrolases"/>
    <property type="match status" value="1"/>
</dbReference>
<proteinExistence type="predicted"/>
<dbReference type="InterPro" id="IPR003779">
    <property type="entry name" value="CMD-like"/>
</dbReference>
<dbReference type="Proteomes" id="UP001500218">
    <property type="component" value="Unassembled WGS sequence"/>
</dbReference>
<keyword evidence="4" id="KW-1185">Reference proteome</keyword>
<dbReference type="NCBIfam" id="TIGR02425">
    <property type="entry name" value="decarb_PcaC"/>
    <property type="match status" value="1"/>
</dbReference>
<dbReference type="Gene3D" id="3.40.50.1820">
    <property type="entry name" value="alpha/beta hydrolase"/>
    <property type="match status" value="1"/>
</dbReference>
<dbReference type="Pfam" id="PF00561">
    <property type="entry name" value="Abhydrolase_1"/>
    <property type="match status" value="1"/>
</dbReference>
<sequence>MTLHHVVDGPADAPVLLLGGSLGSDVSLWAAPARALSERYRVVRFDHRGHGRSPVPPGVWDVADLGRDVLALLDHLGVARAHYAGLSLGGMVGMWLAAHAPERVDRLALVCTAAFLPPAKGWLDRAAAVRAGGLASIADAVLARWFTPGFDPGPAPRAMLLGTPADGYAACCEAIAAMDLRADLPRIAAPTLVIAAADDLAIPPALGAEIAATVPGARFAVVPGAAHLAALQRPDAVTDLFARHLAGEVVGDAAAVPTATRHAAGMAVRRAVLGDAHVDRAVADTDAFTADFQDLITRYAWGEVWTRDGLGRRERSLITLAMLATLRSGEFAVHVRAALRNGVTPEEISEVLLQVAIYAGVPAANAAFAVARRTLAATGEETEPT</sequence>
<dbReference type="PRINTS" id="PR00111">
    <property type="entry name" value="ABHYDROLASE"/>
</dbReference>
<reference evidence="4" key="1">
    <citation type="journal article" date="2019" name="Int. J. Syst. Evol. Microbiol.">
        <title>The Global Catalogue of Microorganisms (GCM) 10K type strain sequencing project: providing services to taxonomists for standard genome sequencing and annotation.</title>
        <authorList>
            <consortium name="The Broad Institute Genomics Platform"/>
            <consortium name="The Broad Institute Genome Sequencing Center for Infectious Disease"/>
            <person name="Wu L."/>
            <person name="Ma J."/>
        </authorList>
    </citation>
    <scope>NUCLEOTIDE SEQUENCE [LARGE SCALE GENOMIC DNA]</scope>
    <source>
        <strain evidence="4">JCM 13250</strain>
    </source>
</reference>
<gene>
    <name evidence="3" type="primary">pcaD</name>
    <name evidence="3" type="ORF">GCM10009682_33270</name>
</gene>
<dbReference type="NCBIfam" id="TIGR02427">
    <property type="entry name" value="protocat_pcaD"/>
    <property type="match status" value="1"/>
</dbReference>
<organism evidence="3 4">
    <name type="scientific">Luedemannella flava</name>
    <dbReference type="NCBI Taxonomy" id="349316"/>
    <lineage>
        <taxon>Bacteria</taxon>
        <taxon>Bacillati</taxon>
        <taxon>Actinomycetota</taxon>
        <taxon>Actinomycetes</taxon>
        <taxon>Micromonosporales</taxon>
        <taxon>Micromonosporaceae</taxon>
        <taxon>Luedemannella</taxon>
    </lineage>
</organism>
<dbReference type="InterPro" id="IPR029058">
    <property type="entry name" value="AB_hydrolase_fold"/>
</dbReference>
<dbReference type="InterPro" id="IPR012788">
    <property type="entry name" value="Decarb_PcaC"/>
</dbReference>
<protein>
    <submittedName>
        <fullName evidence="3">3-oxoadipate enol-lactonase</fullName>
    </submittedName>
</protein>
<dbReference type="RefSeq" id="WP_344132255.1">
    <property type="nucleotide sequence ID" value="NZ_BAAALT010000097.1"/>
</dbReference>
<dbReference type="PANTHER" id="PTHR33570:SF2">
    <property type="entry name" value="CARBOXYMUCONOLACTONE DECARBOXYLASE-LIKE DOMAIN-CONTAINING PROTEIN"/>
    <property type="match status" value="1"/>
</dbReference>
<comment type="caution">
    <text evidence="3">The sequence shown here is derived from an EMBL/GenBank/DDBJ whole genome shotgun (WGS) entry which is preliminary data.</text>
</comment>
<dbReference type="InterPro" id="IPR029032">
    <property type="entry name" value="AhpD-like"/>
</dbReference>
<feature type="domain" description="Carboxymuconolactone decarboxylase-like" evidence="2">
    <location>
        <begin position="291"/>
        <end position="372"/>
    </location>
</feature>
<evidence type="ECO:0000259" key="2">
    <source>
        <dbReference type="Pfam" id="PF02627"/>
    </source>
</evidence>
<dbReference type="EMBL" id="BAAALT010000097">
    <property type="protein sequence ID" value="GAA1808814.1"/>
    <property type="molecule type" value="Genomic_DNA"/>
</dbReference>
<dbReference type="Gene3D" id="1.20.1290.10">
    <property type="entry name" value="AhpD-like"/>
    <property type="match status" value="1"/>
</dbReference>
<name>A0ABP4YES8_9ACTN</name>